<evidence type="ECO:0000313" key="1">
    <source>
        <dbReference type="EnsemblPlants" id="Solyc05g025630.2.1"/>
    </source>
</evidence>
<organism evidence="1">
    <name type="scientific">Solanum lycopersicum</name>
    <name type="common">Tomato</name>
    <name type="synonym">Lycopersicon esculentum</name>
    <dbReference type="NCBI Taxonomy" id="4081"/>
    <lineage>
        <taxon>Eukaryota</taxon>
        <taxon>Viridiplantae</taxon>
        <taxon>Streptophyta</taxon>
        <taxon>Embryophyta</taxon>
        <taxon>Tracheophyta</taxon>
        <taxon>Spermatophyta</taxon>
        <taxon>Magnoliopsida</taxon>
        <taxon>eudicotyledons</taxon>
        <taxon>Gunneridae</taxon>
        <taxon>Pentapetalae</taxon>
        <taxon>asterids</taxon>
        <taxon>lamiids</taxon>
        <taxon>Solanales</taxon>
        <taxon>Solanaceae</taxon>
        <taxon>Solanoideae</taxon>
        <taxon>Solaneae</taxon>
        <taxon>Solanum</taxon>
        <taxon>Solanum subgen. Lycopersicon</taxon>
    </lineage>
</organism>
<dbReference type="Gene3D" id="2.130.10.10">
    <property type="entry name" value="YVTN repeat-like/Quinoprotein amine dehydrogenase"/>
    <property type="match status" value="1"/>
</dbReference>
<dbReference type="PANTHER" id="PTHR45903:SF1">
    <property type="entry name" value="GLUTAMATE-RICH WD REPEAT-CONTAINING PROTEIN 1"/>
    <property type="match status" value="1"/>
</dbReference>
<dbReference type="Gramene" id="Solyc05g025630.2.1">
    <property type="protein sequence ID" value="Solyc05g025630.2.1"/>
    <property type="gene ID" value="Solyc05g025630.2"/>
</dbReference>
<reference evidence="1" key="1">
    <citation type="journal article" date="2012" name="Nature">
        <title>The tomato genome sequence provides insights into fleshy fruit evolution.</title>
        <authorList>
            <consortium name="Tomato Genome Consortium"/>
        </authorList>
    </citation>
    <scope>NUCLEOTIDE SEQUENCE [LARGE SCALE GENOMIC DNA]</scope>
    <source>
        <strain evidence="1">cv. Heinz 1706</strain>
    </source>
</reference>
<proteinExistence type="predicted"/>
<evidence type="ECO:0000313" key="2">
    <source>
        <dbReference type="Proteomes" id="UP000004994"/>
    </source>
</evidence>
<accession>A0A3Q7GKM8</accession>
<dbReference type="InterPro" id="IPR051972">
    <property type="entry name" value="Glutamate-rich_WD_repeat"/>
</dbReference>
<sequence length="60" mass="6691">MKEQVNVPTDLPPQLLLIHQGQKDLKELHWHPQIPGMVISIAADGFNILMPSNIENVLPA</sequence>
<dbReference type="AlphaFoldDB" id="A0A3Q7GKM8"/>
<keyword evidence="2" id="KW-1185">Reference proteome</keyword>
<name>A0A3Q7GKM8_SOLLC</name>
<dbReference type="EnsemblPlants" id="Solyc05g025630.2.1">
    <property type="protein sequence ID" value="Solyc05g025630.2.1"/>
    <property type="gene ID" value="Solyc05g025630.2"/>
</dbReference>
<protein>
    <submittedName>
        <fullName evidence="1">Uncharacterized protein</fullName>
    </submittedName>
</protein>
<dbReference type="PANTHER" id="PTHR45903">
    <property type="entry name" value="GLUTAMATE-RICH WD REPEAT-CONTAINING PROTEIN 1"/>
    <property type="match status" value="1"/>
</dbReference>
<dbReference type="Proteomes" id="UP000004994">
    <property type="component" value="Chromosome 5"/>
</dbReference>
<dbReference type="InParanoid" id="A0A3Q7GKM8"/>
<reference evidence="1" key="2">
    <citation type="submission" date="2019-01" db="UniProtKB">
        <authorList>
            <consortium name="EnsemblPlants"/>
        </authorList>
    </citation>
    <scope>IDENTIFICATION</scope>
    <source>
        <strain evidence="1">cv. Heinz 1706</strain>
    </source>
</reference>
<dbReference type="STRING" id="4081.A0A3Q7GKM8"/>
<dbReference type="InterPro" id="IPR015943">
    <property type="entry name" value="WD40/YVTN_repeat-like_dom_sf"/>
</dbReference>